<keyword evidence="2 3" id="KW-0143">Chaperone</keyword>
<dbReference type="PROSITE" id="PS01071">
    <property type="entry name" value="GRPE"/>
    <property type="match status" value="1"/>
</dbReference>
<dbReference type="PANTHER" id="PTHR21237">
    <property type="entry name" value="GRPE PROTEIN"/>
    <property type="match status" value="1"/>
</dbReference>
<comment type="similarity">
    <text evidence="1 3 5">Belongs to the GrpE family.</text>
</comment>
<proteinExistence type="inferred from homology"/>
<dbReference type="AlphaFoldDB" id="A0A9W6FR79"/>
<comment type="function">
    <text evidence="3 4">Participates actively in the response to hyperosmotic and heat shock by preventing the aggregation of stress-denatured proteins, in association with DnaK and GrpE. It is the nucleotide exchange factor for DnaK and may function as a thermosensor. Unfolded proteins bind initially to DnaJ; upon interaction with the DnaJ-bound protein, DnaK hydrolyzes its bound ATP, resulting in the formation of a stable complex. GrpE releases ADP from DnaK; ATP binding to DnaK triggers the release of the substrate protein, thus completing the reaction cycle. Several rounds of ATP-dependent interactions between DnaJ, DnaK and GrpE are required for fully efficient folding.</text>
</comment>
<gene>
    <name evidence="3 7" type="primary">grpE</name>
    <name evidence="7" type="ORF">ARHIZOSPH14_16340</name>
</gene>
<dbReference type="InterPro" id="IPR009012">
    <property type="entry name" value="GrpE_head"/>
</dbReference>
<dbReference type="PANTHER" id="PTHR21237:SF23">
    <property type="entry name" value="GRPE PROTEIN HOMOLOG, MITOCHONDRIAL"/>
    <property type="match status" value="1"/>
</dbReference>
<evidence type="ECO:0000256" key="6">
    <source>
        <dbReference type="SAM" id="MobiDB-lite"/>
    </source>
</evidence>
<evidence type="ECO:0000256" key="4">
    <source>
        <dbReference type="RuleBase" id="RU000639"/>
    </source>
</evidence>
<dbReference type="Pfam" id="PF01025">
    <property type="entry name" value="GrpE"/>
    <property type="match status" value="1"/>
</dbReference>
<reference evidence="7" key="1">
    <citation type="submission" date="2022-12" db="EMBL/GenBank/DDBJ databases">
        <title>Reference genome sequencing for broad-spectrum identification of bacterial and archaeal isolates by mass spectrometry.</title>
        <authorList>
            <person name="Sekiguchi Y."/>
            <person name="Tourlousse D.M."/>
        </authorList>
    </citation>
    <scope>NUCLEOTIDE SEQUENCE</scope>
    <source>
        <strain evidence="7">14</strain>
    </source>
</reference>
<keyword evidence="3 4" id="KW-0346">Stress response</keyword>
<keyword evidence="3" id="KW-0963">Cytoplasm</keyword>
<evidence type="ECO:0000313" key="7">
    <source>
        <dbReference type="EMBL" id="GLI27392.1"/>
    </source>
</evidence>
<comment type="subunit">
    <text evidence="3">Homodimer.</text>
</comment>
<dbReference type="GO" id="GO:0051082">
    <property type="term" value="F:unfolded protein binding"/>
    <property type="evidence" value="ECO:0007669"/>
    <property type="project" value="TreeGrafter"/>
</dbReference>
<dbReference type="RefSeq" id="WP_281883895.1">
    <property type="nucleotide sequence ID" value="NZ_BSDP01000001.1"/>
</dbReference>
<evidence type="ECO:0000256" key="3">
    <source>
        <dbReference type="HAMAP-Rule" id="MF_01151"/>
    </source>
</evidence>
<dbReference type="SUPFAM" id="SSF58014">
    <property type="entry name" value="Coiled-coil domain of nucleotide exchange factor GrpE"/>
    <property type="match status" value="1"/>
</dbReference>
<evidence type="ECO:0000256" key="2">
    <source>
        <dbReference type="ARBA" id="ARBA00023186"/>
    </source>
</evidence>
<dbReference type="GO" id="GO:0042803">
    <property type="term" value="F:protein homodimerization activity"/>
    <property type="evidence" value="ECO:0007669"/>
    <property type="project" value="InterPro"/>
</dbReference>
<name>A0A9W6FR79_9MICO</name>
<feature type="compositionally biased region" description="Acidic residues" evidence="6">
    <location>
        <begin position="61"/>
        <end position="93"/>
    </location>
</feature>
<dbReference type="Proteomes" id="UP001144396">
    <property type="component" value="Unassembled WGS sequence"/>
</dbReference>
<comment type="subcellular location">
    <subcellularLocation>
        <location evidence="3">Cytoplasm</location>
    </subcellularLocation>
</comment>
<protein>
    <recommendedName>
        <fullName evidence="3 4">Protein GrpE</fullName>
    </recommendedName>
    <alternativeName>
        <fullName evidence="3">HSP-70 cofactor</fullName>
    </alternativeName>
</protein>
<keyword evidence="8" id="KW-1185">Reference proteome</keyword>
<dbReference type="CDD" id="cd00446">
    <property type="entry name" value="GrpE"/>
    <property type="match status" value="1"/>
</dbReference>
<dbReference type="GO" id="GO:0000774">
    <property type="term" value="F:adenyl-nucleotide exchange factor activity"/>
    <property type="evidence" value="ECO:0007669"/>
    <property type="project" value="InterPro"/>
</dbReference>
<evidence type="ECO:0000313" key="8">
    <source>
        <dbReference type="Proteomes" id="UP001144396"/>
    </source>
</evidence>
<comment type="caution">
    <text evidence="7">The sequence shown here is derived from an EMBL/GenBank/DDBJ whole genome shotgun (WGS) entry which is preliminary data.</text>
</comment>
<dbReference type="Gene3D" id="2.30.22.10">
    <property type="entry name" value="Head domain of nucleotide exchange factor GrpE"/>
    <property type="match status" value="1"/>
</dbReference>
<sequence>MADENHEREEPIIRDKRRIDPETGEVRQPAGSSASDAGADESGSHFEPLEGPDVETSMPPADDESDAAEGPDDASEEPAEGEADAAGDDEPLTVDDILNAAQAEVDEPSSEHLADLKRVTAEYANYRKRTEANREVERERAVGKAVAVLLPVLDDLDRAEKHGDLEGDAPFATIAAKLRGAVEKLGLSPFGEAGEAFDPQRHEAIFQQPSDEVEVDTVADVVETGYYLGSTLLRAAKVVVKTPQ</sequence>
<accession>A0A9W6FR79</accession>
<dbReference type="InterPro" id="IPR013805">
    <property type="entry name" value="GrpE_CC"/>
</dbReference>
<dbReference type="EMBL" id="BSDP01000001">
    <property type="protein sequence ID" value="GLI27392.1"/>
    <property type="molecule type" value="Genomic_DNA"/>
</dbReference>
<dbReference type="InterPro" id="IPR000740">
    <property type="entry name" value="GrpE"/>
</dbReference>
<feature type="compositionally biased region" description="Low complexity" evidence="6">
    <location>
        <begin position="30"/>
        <end position="41"/>
    </location>
</feature>
<organism evidence="7 8">
    <name type="scientific">Agromyces rhizosphaerae</name>
    <dbReference type="NCBI Taxonomy" id="88374"/>
    <lineage>
        <taxon>Bacteria</taxon>
        <taxon>Bacillati</taxon>
        <taxon>Actinomycetota</taxon>
        <taxon>Actinomycetes</taxon>
        <taxon>Micrococcales</taxon>
        <taxon>Microbacteriaceae</taxon>
        <taxon>Agromyces</taxon>
    </lineage>
</organism>
<evidence type="ECO:0000256" key="5">
    <source>
        <dbReference type="RuleBase" id="RU004478"/>
    </source>
</evidence>
<dbReference type="PRINTS" id="PR00773">
    <property type="entry name" value="GRPEPROTEIN"/>
</dbReference>
<evidence type="ECO:0000256" key="1">
    <source>
        <dbReference type="ARBA" id="ARBA00009054"/>
    </source>
</evidence>
<dbReference type="GO" id="GO:0006457">
    <property type="term" value="P:protein folding"/>
    <property type="evidence" value="ECO:0007669"/>
    <property type="project" value="InterPro"/>
</dbReference>
<dbReference type="SUPFAM" id="SSF51064">
    <property type="entry name" value="Head domain of nucleotide exchange factor GrpE"/>
    <property type="match status" value="1"/>
</dbReference>
<dbReference type="HAMAP" id="MF_01151">
    <property type="entry name" value="GrpE"/>
    <property type="match status" value="1"/>
</dbReference>
<dbReference type="Gene3D" id="3.90.20.20">
    <property type="match status" value="1"/>
</dbReference>
<dbReference type="GO" id="GO:0051087">
    <property type="term" value="F:protein-folding chaperone binding"/>
    <property type="evidence" value="ECO:0007669"/>
    <property type="project" value="InterPro"/>
</dbReference>
<feature type="region of interest" description="Disordered" evidence="6">
    <location>
        <begin position="1"/>
        <end position="116"/>
    </location>
</feature>
<feature type="compositionally biased region" description="Basic and acidic residues" evidence="6">
    <location>
        <begin position="1"/>
        <end position="25"/>
    </location>
</feature>
<dbReference type="GO" id="GO:0005737">
    <property type="term" value="C:cytoplasm"/>
    <property type="evidence" value="ECO:0007669"/>
    <property type="project" value="UniProtKB-SubCell"/>
</dbReference>